<evidence type="ECO:0000256" key="1">
    <source>
        <dbReference type="SAM" id="Phobius"/>
    </source>
</evidence>
<dbReference type="InterPro" id="IPR050623">
    <property type="entry name" value="Glucan_succinyl_AcylTrfase"/>
</dbReference>
<dbReference type="GO" id="GO:0016747">
    <property type="term" value="F:acyltransferase activity, transferring groups other than amino-acyl groups"/>
    <property type="evidence" value="ECO:0007669"/>
    <property type="project" value="InterPro"/>
</dbReference>
<gene>
    <name evidence="3" type="ORF">C4520_21470</name>
</gene>
<evidence type="ECO:0000313" key="4">
    <source>
        <dbReference type="Proteomes" id="UP000265882"/>
    </source>
</evidence>
<feature type="transmembrane region" description="Helical" evidence="1">
    <location>
        <begin position="248"/>
        <end position="269"/>
    </location>
</feature>
<protein>
    <submittedName>
        <fullName evidence="3">Acyltransferase</fullName>
    </submittedName>
</protein>
<dbReference type="Proteomes" id="UP000265882">
    <property type="component" value="Unassembled WGS sequence"/>
</dbReference>
<feature type="transmembrane region" description="Helical" evidence="1">
    <location>
        <begin position="149"/>
        <end position="169"/>
    </location>
</feature>
<name>A0A3A4NC46_ABYX5</name>
<proteinExistence type="predicted"/>
<feature type="transmembrane region" description="Helical" evidence="1">
    <location>
        <begin position="60"/>
        <end position="81"/>
    </location>
</feature>
<feature type="transmembrane region" description="Helical" evidence="1">
    <location>
        <begin position="97"/>
        <end position="115"/>
    </location>
</feature>
<dbReference type="PANTHER" id="PTHR36927:SF3">
    <property type="entry name" value="GLUCANS BIOSYNTHESIS PROTEIN C"/>
    <property type="match status" value="1"/>
</dbReference>
<organism evidence="3 4">
    <name type="scientific">Abyssobacteria bacterium (strain SURF_5)</name>
    <dbReference type="NCBI Taxonomy" id="2093360"/>
    <lineage>
        <taxon>Bacteria</taxon>
        <taxon>Pseudomonadati</taxon>
        <taxon>Candidatus Hydrogenedentota</taxon>
        <taxon>Candidatus Abyssobacteria</taxon>
    </lineage>
</organism>
<keyword evidence="1" id="KW-1133">Transmembrane helix</keyword>
<dbReference type="AlphaFoldDB" id="A0A3A4NC46"/>
<keyword evidence="1" id="KW-0472">Membrane</keyword>
<evidence type="ECO:0000259" key="2">
    <source>
        <dbReference type="Pfam" id="PF01757"/>
    </source>
</evidence>
<sequence>MQWRQRMSGVQVRRYDIDWLRVLAVLLLIPFHTAIIFAPADSLSYIKDQENRVLNQFSWFVHQWHMPLLFLVSGAATWFSLNSRTGRQYLGERVQRLVIPLVFGTLAIVPPAVYFQRLQFQQFQGSYIAFYPHFFNGIYPEGNFMWGSLWFLAYLFVFSLIVLPLLLFFRREFGKRLISTVASLCERRGEIFLFAVPLAVIQAALRARWPGFQNLIGDWANFFFYITFFIYGYLLCSERRFEEAIARNGTLALGMGVVSWLFIGGISWIGKEPVPGYSPEWILYMILFGFNSWFWIIAILSFGQRHLGFTNKVLQYGTEAALPFYIIHHTIIVVIGYYVVQWNLRGMSKFFVITTASLIVTILLYDIFVKRANVTRFLFGMRVG</sequence>
<accession>A0A3A4NC46</accession>
<feature type="transmembrane region" description="Helical" evidence="1">
    <location>
        <begin position="346"/>
        <end position="368"/>
    </location>
</feature>
<comment type="caution">
    <text evidence="3">The sequence shown here is derived from an EMBL/GenBank/DDBJ whole genome shotgun (WGS) entry which is preliminary data.</text>
</comment>
<dbReference type="InterPro" id="IPR002656">
    <property type="entry name" value="Acyl_transf_3_dom"/>
</dbReference>
<feature type="transmembrane region" description="Helical" evidence="1">
    <location>
        <begin position="281"/>
        <end position="302"/>
    </location>
</feature>
<feature type="transmembrane region" description="Helical" evidence="1">
    <location>
        <begin position="322"/>
        <end position="340"/>
    </location>
</feature>
<keyword evidence="1" id="KW-0812">Transmembrane</keyword>
<keyword evidence="3" id="KW-0808">Transferase</keyword>
<evidence type="ECO:0000313" key="3">
    <source>
        <dbReference type="EMBL" id="RJP14290.1"/>
    </source>
</evidence>
<dbReference type="Pfam" id="PF01757">
    <property type="entry name" value="Acyl_transf_3"/>
    <property type="match status" value="1"/>
</dbReference>
<dbReference type="EMBL" id="QZKU01000144">
    <property type="protein sequence ID" value="RJP14290.1"/>
    <property type="molecule type" value="Genomic_DNA"/>
</dbReference>
<dbReference type="PANTHER" id="PTHR36927">
    <property type="entry name" value="BLR4337 PROTEIN"/>
    <property type="match status" value="1"/>
</dbReference>
<keyword evidence="3" id="KW-0012">Acyltransferase</keyword>
<feature type="transmembrane region" description="Helical" evidence="1">
    <location>
        <begin position="20"/>
        <end position="40"/>
    </location>
</feature>
<reference evidence="3 4" key="1">
    <citation type="journal article" date="2017" name="ISME J.">
        <title>Energy and carbon metabolisms in a deep terrestrial subsurface fluid microbial community.</title>
        <authorList>
            <person name="Momper L."/>
            <person name="Jungbluth S.P."/>
            <person name="Lee M.D."/>
            <person name="Amend J.P."/>
        </authorList>
    </citation>
    <scope>NUCLEOTIDE SEQUENCE [LARGE SCALE GENOMIC DNA]</scope>
    <source>
        <strain evidence="3">SURF_5</strain>
    </source>
</reference>
<feature type="transmembrane region" description="Helical" evidence="1">
    <location>
        <begin position="190"/>
        <end position="207"/>
    </location>
</feature>
<feature type="transmembrane region" description="Helical" evidence="1">
    <location>
        <begin position="219"/>
        <end position="236"/>
    </location>
</feature>
<feature type="domain" description="Acyltransferase 3" evidence="2">
    <location>
        <begin position="15"/>
        <end position="365"/>
    </location>
</feature>